<evidence type="ECO:0000313" key="3">
    <source>
        <dbReference type="EMBL" id="OQO89742.1"/>
    </source>
</evidence>
<protein>
    <submittedName>
        <fullName evidence="3">Uncharacterized protein</fullName>
    </submittedName>
</protein>
<organism evidence="3 4">
    <name type="scientific">Saccharomonospora piscinae</name>
    <dbReference type="NCBI Taxonomy" id="687388"/>
    <lineage>
        <taxon>Bacteria</taxon>
        <taxon>Bacillati</taxon>
        <taxon>Actinomycetota</taxon>
        <taxon>Actinomycetes</taxon>
        <taxon>Pseudonocardiales</taxon>
        <taxon>Pseudonocardiaceae</taxon>
        <taxon>Saccharomonospora</taxon>
    </lineage>
</organism>
<feature type="compositionally biased region" description="Low complexity" evidence="1">
    <location>
        <begin position="173"/>
        <end position="184"/>
    </location>
</feature>
<dbReference type="EMBL" id="MWIH01000009">
    <property type="protein sequence ID" value="OQO89742.1"/>
    <property type="molecule type" value="Genomic_DNA"/>
</dbReference>
<proteinExistence type="predicted"/>
<evidence type="ECO:0000313" key="4">
    <source>
        <dbReference type="Proteomes" id="UP000192591"/>
    </source>
</evidence>
<reference evidence="3 4" key="1">
    <citation type="submission" date="2017-02" db="EMBL/GenBank/DDBJ databases">
        <title>Draft genome of Saccharomonospora sp. 154.</title>
        <authorList>
            <person name="Alonso-Carmona G.S."/>
            <person name="De La Haba R."/>
            <person name="Vera-Gargallo B."/>
            <person name="Sandoval-Trujillo A.H."/>
            <person name="Ramirez-Duran N."/>
            <person name="Ventosa A."/>
        </authorList>
    </citation>
    <scope>NUCLEOTIDE SEQUENCE [LARGE SCALE GENOMIC DNA]</scope>
    <source>
        <strain evidence="3 4">LRS4.154</strain>
    </source>
</reference>
<keyword evidence="2" id="KW-0812">Transmembrane</keyword>
<gene>
    <name evidence="3" type="ORF">B1813_20895</name>
</gene>
<feature type="compositionally biased region" description="Acidic residues" evidence="1">
    <location>
        <begin position="120"/>
        <end position="153"/>
    </location>
</feature>
<feature type="transmembrane region" description="Helical" evidence="2">
    <location>
        <begin position="30"/>
        <end position="51"/>
    </location>
</feature>
<comment type="caution">
    <text evidence="3">The sequence shown here is derived from an EMBL/GenBank/DDBJ whole genome shotgun (WGS) entry which is preliminary data.</text>
</comment>
<feature type="compositionally biased region" description="Acidic residues" evidence="1">
    <location>
        <begin position="185"/>
        <end position="196"/>
    </location>
</feature>
<name>A0A1V8ZXZ3_SACPI</name>
<keyword evidence="2" id="KW-0472">Membrane</keyword>
<feature type="compositionally biased region" description="Low complexity" evidence="1">
    <location>
        <begin position="92"/>
        <end position="113"/>
    </location>
</feature>
<accession>A0A1V8ZXZ3</accession>
<feature type="region of interest" description="Disordered" evidence="1">
    <location>
        <begin position="77"/>
        <end position="205"/>
    </location>
</feature>
<dbReference type="STRING" id="1962155.B1813_20895"/>
<dbReference type="AlphaFoldDB" id="A0A1V8ZXZ3"/>
<feature type="region of interest" description="Disordered" evidence="1">
    <location>
        <begin position="1"/>
        <end position="23"/>
    </location>
</feature>
<feature type="compositionally biased region" description="Basic and acidic residues" evidence="1">
    <location>
        <begin position="1"/>
        <end position="12"/>
    </location>
</feature>
<dbReference type="Proteomes" id="UP000192591">
    <property type="component" value="Unassembled WGS sequence"/>
</dbReference>
<keyword evidence="4" id="KW-1185">Reference proteome</keyword>
<evidence type="ECO:0000256" key="2">
    <source>
        <dbReference type="SAM" id="Phobius"/>
    </source>
</evidence>
<sequence>MDNDVSVRRLSADDDWNDRVPPGPRSRLRLLAVMGAVVVGCLVAAVVVALAPGEGSERADDYDGTVVIVDPDRLSLEPTSAIPTASHRTSDTDSSAVVTDSTVDTGTTTTPDPDGGGDTTGDDGREEDDGEDSGGGEDERTDEDSTVPEEPSDPSEPSEPSQPSGPGDPEPPTSSTANTTTTTPPDDDDDDEDDDGCPWWNPFCW</sequence>
<keyword evidence="2" id="KW-1133">Transmembrane helix</keyword>
<feature type="compositionally biased region" description="Polar residues" evidence="1">
    <location>
        <begin position="77"/>
        <end position="87"/>
    </location>
</feature>
<evidence type="ECO:0000256" key="1">
    <source>
        <dbReference type="SAM" id="MobiDB-lite"/>
    </source>
</evidence>